<sequence>MVKLTKAFGESFWNYSVFVLTFANLENAARKDDRDADEEEPDEDDEEGWKELEKRRFTRRLELWKKELQSFLVEELKVTPKIVCNIPVVLTGDNRETHKNPKYITLPDRKNWFDDFWEACIERKKDNKLILHLGEIGSRSRGTTEYELLKKHRNEYQEAKTSTERFEAARNFFVYKEWKQNTEVV</sequence>
<dbReference type="InterPro" id="IPR027417">
    <property type="entry name" value="P-loop_NTPase"/>
</dbReference>
<accession>A0AAN0JNW8</accession>
<proteinExistence type="predicted"/>
<dbReference type="Gene3D" id="3.40.50.300">
    <property type="entry name" value="P-loop containing nucleotide triphosphate hydrolases"/>
    <property type="match status" value="1"/>
</dbReference>
<reference evidence="1" key="2">
    <citation type="submission" date="2024-06" db="UniProtKB">
        <authorList>
            <consortium name="EnsemblMetazoa"/>
        </authorList>
    </citation>
    <scope>IDENTIFICATION</scope>
</reference>
<dbReference type="AlphaFoldDB" id="A0AAN0JNW8"/>
<evidence type="ECO:0000313" key="2">
    <source>
        <dbReference type="Proteomes" id="UP000007879"/>
    </source>
</evidence>
<keyword evidence="2" id="KW-1185">Reference proteome</keyword>
<name>A0AAN0JNW8_AMPQE</name>
<organism evidence="1 2">
    <name type="scientific">Amphimedon queenslandica</name>
    <name type="common">Sponge</name>
    <dbReference type="NCBI Taxonomy" id="400682"/>
    <lineage>
        <taxon>Eukaryota</taxon>
        <taxon>Metazoa</taxon>
        <taxon>Porifera</taxon>
        <taxon>Demospongiae</taxon>
        <taxon>Heteroscleromorpha</taxon>
        <taxon>Haplosclerida</taxon>
        <taxon>Niphatidae</taxon>
        <taxon>Amphimedon</taxon>
    </lineage>
</organism>
<dbReference type="RefSeq" id="XP_019858507.1">
    <property type="nucleotide sequence ID" value="XM_020002948.1"/>
</dbReference>
<dbReference type="KEGG" id="aqu:109586742"/>
<dbReference type="EnsemblMetazoa" id="XM_020002948.1">
    <property type="protein sequence ID" value="XP_019858507.1"/>
    <property type="gene ID" value="LOC109586742"/>
</dbReference>
<protein>
    <submittedName>
        <fullName evidence="1">Uncharacterized protein</fullName>
    </submittedName>
</protein>
<dbReference type="Proteomes" id="UP000007879">
    <property type="component" value="Unassembled WGS sequence"/>
</dbReference>
<reference evidence="2" key="1">
    <citation type="journal article" date="2010" name="Nature">
        <title>The Amphimedon queenslandica genome and the evolution of animal complexity.</title>
        <authorList>
            <person name="Srivastava M."/>
            <person name="Simakov O."/>
            <person name="Chapman J."/>
            <person name="Fahey B."/>
            <person name="Gauthier M.E."/>
            <person name="Mitros T."/>
            <person name="Richards G.S."/>
            <person name="Conaco C."/>
            <person name="Dacre M."/>
            <person name="Hellsten U."/>
            <person name="Larroux C."/>
            <person name="Putnam N.H."/>
            <person name="Stanke M."/>
            <person name="Adamska M."/>
            <person name="Darling A."/>
            <person name="Degnan S.M."/>
            <person name="Oakley T.H."/>
            <person name="Plachetzki D.C."/>
            <person name="Zhai Y."/>
            <person name="Adamski M."/>
            <person name="Calcino A."/>
            <person name="Cummins S.F."/>
            <person name="Goodstein D.M."/>
            <person name="Harris C."/>
            <person name="Jackson D.J."/>
            <person name="Leys S.P."/>
            <person name="Shu S."/>
            <person name="Woodcroft B.J."/>
            <person name="Vervoort M."/>
            <person name="Kosik K.S."/>
            <person name="Manning G."/>
            <person name="Degnan B.M."/>
            <person name="Rokhsar D.S."/>
        </authorList>
    </citation>
    <scope>NUCLEOTIDE SEQUENCE [LARGE SCALE GENOMIC DNA]</scope>
</reference>
<evidence type="ECO:0000313" key="1">
    <source>
        <dbReference type="EnsemblMetazoa" id="XP_019858507.1"/>
    </source>
</evidence>
<dbReference type="GeneID" id="109586742"/>